<dbReference type="AlphaFoldDB" id="A0AAN4ZLL1"/>
<proteinExistence type="predicted"/>
<evidence type="ECO:0000313" key="3">
    <source>
        <dbReference type="EMBL" id="GMR41261.1"/>
    </source>
</evidence>
<reference evidence="4" key="1">
    <citation type="submission" date="2022-10" db="EMBL/GenBank/DDBJ databases">
        <title>Genome assembly of Pristionchus species.</title>
        <authorList>
            <person name="Yoshida K."/>
            <person name="Sommer R.J."/>
        </authorList>
    </citation>
    <scope>NUCLEOTIDE SEQUENCE [LARGE SCALE GENOMIC DNA]</scope>
    <source>
        <strain evidence="4">RS5460</strain>
    </source>
</reference>
<dbReference type="Proteomes" id="UP001328107">
    <property type="component" value="Unassembled WGS sequence"/>
</dbReference>
<feature type="non-terminal residue" evidence="3">
    <location>
        <position position="145"/>
    </location>
</feature>
<sequence>MSLQRLLSFDDESFDVIDQSTDTLRSISGSDVSGQRRKVKEDPTAASTQAEREMDEELSFYRREVKHLLGKEEFAVAPIRGCSKKVQEILDLQHYCLSHAQKIDGELGKRHRQLQEKEERLADLREQIKLYLKQQKPLLSLVAQV</sequence>
<keyword evidence="4" id="KW-1185">Reference proteome</keyword>
<evidence type="ECO:0000313" key="4">
    <source>
        <dbReference type="Proteomes" id="UP001328107"/>
    </source>
</evidence>
<gene>
    <name evidence="3" type="ORF">PMAYCL1PPCAC_11456</name>
</gene>
<comment type="caution">
    <text evidence="3">The sequence shown here is derived from an EMBL/GenBank/DDBJ whole genome shotgun (WGS) entry which is preliminary data.</text>
</comment>
<protein>
    <submittedName>
        <fullName evidence="3">Uncharacterized protein</fullName>
    </submittedName>
</protein>
<feature type="region of interest" description="Disordered" evidence="2">
    <location>
        <begin position="25"/>
        <end position="54"/>
    </location>
</feature>
<keyword evidence="1" id="KW-0175">Coiled coil</keyword>
<accession>A0AAN4ZLL1</accession>
<name>A0AAN4ZLL1_9BILA</name>
<evidence type="ECO:0000256" key="1">
    <source>
        <dbReference type="SAM" id="Coils"/>
    </source>
</evidence>
<dbReference type="EMBL" id="BTRK01000003">
    <property type="protein sequence ID" value="GMR41261.1"/>
    <property type="molecule type" value="Genomic_DNA"/>
</dbReference>
<feature type="coiled-coil region" evidence="1">
    <location>
        <begin position="107"/>
        <end position="134"/>
    </location>
</feature>
<evidence type="ECO:0000256" key="2">
    <source>
        <dbReference type="SAM" id="MobiDB-lite"/>
    </source>
</evidence>
<organism evidence="3 4">
    <name type="scientific">Pristionchus mayeri</name>
    <dbReference type="NCBI Taxonomy" id="1317129"/>
    <lineage>
        <taxon>Eukaryota</taxon>
        <taxon>Metazoa</taxon>
        <taxon>Ecdysozoa</taxon>
        <taxon>Nematoda</taxon>
        <taxon>Chromadorea</taxon>
        <taxon>Rhabditida</taxon>
        <taxon>Rhabditina</taxon>
        <taxon>Diplogasteromorpha</taxon>
        <taxon>Diplogasteroidea</taxon>
        <taxon>Neodiplogasteridae</taxon>
        <taxon>Pristionchus</taxon>
    </lineage>
</organism>